<dbReference type="PANTHER" id="PTHR47534:SF3">
    <property type="entry name" value="ALCOHOL DEHYDROGENASE-LIKE C-TERMINAL DOMAIN-CONTAINING PROTEIN"/>
    <property type="match status" value="1"/>
</dbReference>
<name>A0A9P4MFW4_9PEZI</name>
<dbReference type="Gene3D" id="3.40.50.720">
    <property type="entry name" value="NAD(P)-binding Rossmann-like Domain"/>
    <property type="match status" value="1"/>
</dbReference>
<dbReference type="SUPFAM" id="SSF51735">
    <property type="entry name" value="NAD(P)-binding Rossmann-fold domains"/>
    <property type="match status" value="1"/>
</dbReference>
<dbReference type="AlphaFoldDB" id="A0A9P4MFW4"/>
<dbReference type="InterPro" id="IPR052228">
    <property type="entry name" value="Sec_Metab_Biosynth_Oxidored"/>
</dbReference>
<dbReference type="Pfam" id="PF00106">
    <property type="entry name" value="adh_short"/>
    <property type="match status" value="1"/>
</dbReference>
<accession>A0A9P4MFW4</accession>
<keyword evidence="1" id="KW-0560">Oxidoreductase</keyword>
<comment type="caution">
    <text evidence="2">The sequence shown here is derived from an EMBL/GenBank/DDBJ whole genome shotgun (WGS) entry which is preliminary data.</text>
</comment>
<evidence type="ECO:0000313" key="3">
    <source>
        <dbReference type="Proteomes" id="UP000799439"/>
    </source>
</evidence>
<evidence type="ECO:0000256" key="1">
    <source>
        <dbReference type="ARBA" id="ARBA00023002"/>
    </source>
</evidence>
<dbReference type="PANTHER" id="PTHR47534">
    <property type="entry name" value="YALI0E05731P"/>
    <property type="match status" value="1"/>
</dbReference>
<dbReference type="Proteomes" id="UP000799439">
    <property type="component" value="Unassembled WGS sequence"/>
</dbReference>
<protein>
    <submittedName>
        <fullName evidence="2">NAD(P)-binding protein</fullName>
    </submittedName>
</protein>
<dbReference type="GO" id="GO:0016491">
    <property type="term" value="F:oxidoreductase activity"/>
    <property type="evidence" value="ECO:0007669"/>
    <property type="project" value="UniProtKB-KW"/>
</dbReference>
<dbReference type="OrthoDB" id="2898509at2759"/>
<keyword evidence="3" id="KW-1185">Reference proteome</keyword>
<dbReference type="InterPro" id="IPR036291">
    <property type="entry name" value="NAD(P)-bd_dom_sf"/>
</dbReference>
<gene>
    <name evidence="2" type="ORF">K461DRAFT_254813</name>
</gene>
<evidence type="ECO:0000313" key="2">
    <source>
        <dbReference type="EMBL" id="KAF2152880.1"/>
    </source>
</evidence>
<organism evidence="2 3">
    <name type="scientific">Myriangium duriaei CBS 260.36</name>
    <dbReference type="NCBI Taxonomy" id="1168546"/>
    <lineage>
        <taxon>Eukaryota</taxon>
        <taxon>Fungi</taxon>
        <taxon>Dikarya</taxon>
        <taxon>Ascomycota</taxon>
        <taxon>Pezizomycotina</taxon>
        <taxon>Dothideomycetes</taxon>
        <taxon>Dothideomycetidae</taxon>
        <taxon>Myriangiales</taxon>
        <taxon>Myriangiaceae</taxon>
        <taxon>Myriangium</taxon>
    </lineage>
</organism>
<proteinExistence type="predicted"/>
<dbReference type="InterPro" id="IPR002347">
    <property type="entry name" value="SDR_fam"/>
</dbReference>
<sequence length="344" mass="37978">MVSLQVVEASNARIATELPPGLVAVFTGATSGIGEYTLKAFAQHANKPRIYFVGRSQQAADRIKKECETLNPEGRYTFFQADLTLMKNVDDICDQIKNREQVVDLLFETQGGFQAGKETTENLHNMAALIYFSRTRFATNLLPLLQRSTSLRRIITVGAAGTEGPIVWDDLQLRSMSLKTRASMISMLTLSLEALAQQAPDVSFIHSYPGAVRSNLTREWTVPSFLMWMIFTLLGWAIYVPEREVGERHVFLATSAKYPPKSAGTGVAKTVALPEEVEVGLGSNDQKGSGVYLVDVKQGDSSQVASSALLAKMRSEGSVKRLWDYTQEQFDRVVRERGGTSSKL</sequence>
<reference evidence="2" key="1">
    <citation type="journal article" date="2020" name="Stud. Mycol.">
        <title>101 Dothideomycetes genomes: a test case for predicting lifestyles and emergence of pathogens.</title>
        <authorList>
            <person name="Haridas S."/>
            <person name="Albert R."/>
            <person name="Binder M."/>
            <person name="Bloem J."/>
            <person name="Labutti K."/>
            <person name="Salamov A."/>
            <person name="Andreopoulos B."/>
            <person name="Baker S."/>
            <person name="Barry K."/>
            <person name="Bills G."/>
            <person name="Bluhm B."/>
            <person name="Cannon C."/>
            <person name="Castanera R."/>
            <person name="Culley D."/>
            <person name="Daum C."/>
            <person name="Ezra D."/>
            <person name="Gonzalez J."/>
            <person name="Henrissat B."/>
            <person name="Kuo A."/>
            <person name="Liang C."/>
            <person name="Lipzen A."/>
            <person name="Lutzoni F."/>
            <person name="Magnuson J."/>
            <person name="Mondo S."/>
            <person name="Nolan M."/>
            <person name="Ohm R."/>
            <person name="Pangilinan J."/>
            <person name="Park H.-J."/>
            <person name="Ramirez L."/>
            <person name="Alfaro M."/>
            <person name="Sun H."/>
            <person name="Tritt A."/>
            <person name="Yoshinaga Y."/>
            <person name="Zwiers L.-H."/>
            <person name="Turgeon B."/>
            <person name="Goodwin S."/>
            <person name="Spatafora J."/>
            <person name="Crous P."/>
            <person name="Grigoriev I."/>
        </authorList>
    </citation>
    <scope>NUCLEOTIDE SEQUENCE</scope>
    <source>
        <strain evidence="2">CBS 260.36</strain>
    </source>
</reference>
<dbReference type="EMBL" id="ML996085">
    <property type="protein sequence ID" value="KAF2152880.1"/>
    <property type="molecule type" value="Genomic_DNA"/>
</dbReference>